<reference evidence="10" key="1">
    <citation type="journal article" date="2019" name="Int. J. Syst. Evol. Microbiol.">
        <title>The Global Catalogue of Microorganisms (GCM) 10K type strain sequencing project: providing services to taxonomists for standard genome sequencing and annotation.</title>
        <authorList>
            <consortium name="The Broad Institute Genomics Platform"/>
            <consortium name="The Broad Institute Genome Sequencing Center for Infectious Disease"/>
            <person name="Wu L."/>
            <person name="Ma J."/>
        </authorList>
    </citation>
    <scope>NUCLEOTIDE SEQUENCE [LARGE SCALE GENOMIC DNA]</scope>
    <source>
        <strain evidence="10">LMG 29894</strain>
    </source>
</reference>
<evidence type="ECO:0000256" key="4">
    <source>
        <dbReference type="ARBA" id="ARBA00022825"/>
    </source>
</evidence>
<dbReference type="PROSITE" id="PS00138">
    <property type="entry name" value="SUBTILASE_SER"/>
    <property type="match status" value="1"/>
</dbReference>
<keyword evidence="10" id="KW-1185">Reference proteome</keyword>
<proteinExistence type="inferred from homology"/>
<dbReference type="InterPro" id="IPR015500">
    <property type="entry name" value="Peptidase_S8_subtilisin-rel"/>
</dbReference>
<dbReference type="SUPFAM" id="SSF52743">
    <property type="entry name" value="Subtilisin-like"/>
    <property type="match status" value="1"/>
</dbReference>
<feature type="active site" description="Charge relay system" evidence="5">
    <location>
        <position position="151"/>
    </location>
</feature>
<keyword evidence="2 5" id="KW-0645">Protease</keyword>
<feature type="domain" description="Peptidase S8/S53" evidence="8">
    <location>
        <begin position="142"/>
        <end position="349"/>
    </location>
</feature>
<dbReference type="InterPro" id="IPR050131">
    <property type="entry name" value="Peptidase_S8_subtilisin-like"/>
</dbReference>
<evidence type="ECO:0000313" key="9">
    <source>
        <dbReference type="EMBL" id="MFC4160343.1"/>
    </source>
</evidence>
<dbReference type="RefSeq" id="WP_378165070.1">
    <property type="nucleotide sequence ID" value="NZ_JBHSBU010000001.1"/>
</dbReference>
<evidence type="ECO:0000256" key="3">
    <source>
        <dbReference type="ARBA" id="ARBA00022801"/>
    </source>
</evidence>
<feature type="active site" description="Charge relay system" evidence="5">
    <location>
        <position position="221"/>
    </location>
</feature>
<feature type="chain" id="PRO_5046438299" evidence="7">
    <location>
        <begin position="21"/>
        <end position="766"/>
    </location>
</feature>
<dbReference type="PROSITE" id="PS51892">
    <property type="entry name" value="SUBTILASE"/>
    <property type="match status" value="1"/>
</dbReference>
<dbReference type="InterPro" id="IPR022398">
    <property type="entry name" value="Peptidase_S8_His-AS"/>
</dbReference>
<dbReference type="InterPro" id="IPR023827">
    <property type="entry name" value="Peptidase_S8_Asp-AS"/>
</dbReference>
<keyword evidence="3 5" id="KW-0378">Hydrolase</keyword>
<evidence type="ECO:0000256" key="1">
    <source>
        <dbReference type="ARBA" id="ARBA00011073"/>
    </source>
</evidence>
<dbReference type="Proteomes" id="UP001595791">
    <property type="component" value="Unassembled WGS sequence"/>
</dbReference>
<dbReference type="Pfam" id="PF00082">
    <property type="entry name" value="Peptidase_S8"/>
    <property type="match status" value="2"/>
</dbReference>
<name>A0ABV8MT82_9NEIS</name>
<feature type="signal peptide" evidence="7">
    <location>
        <begin position="1"/>
        <end position="20"/>
    </location>
</feature>
<evidence type="ECO:0000256" key="6">
    <source>
        <dbReference type="RuleBase" id="RU003355"/>
    </source>
</evidence>
<dbReference type="InterPro" id="IPR000209">
    <property type="entry name" value="Peptidase_S8/S53_dom"/>
</dbReference>
<dbReference type="EMBL" id="JBHSBU010000001">
    <property type="protein sequence ID" value="MFC4160343.1"/>
    <property type="molecule type" value="Genomic_DNA"/>
</dbReference>
<sequence>MKRRLICLAIVAALAPAVHAGKLDAALLAVQQQPALAGRVLPQAALARSAFAAEPSVLALLRYQGRGLEAARSLGVKVRSVSGDVASVEIPLSKLRPLTALSEVIYIEAAREMRARLDASVPATRADTLRTGSAPNWGGVTGQGVVVGVIDDGVDFRHADFRKPDGTSRILALWDQRASGTAGSPPSGFDYGGECTQAMINQAISEGVSSMACRQPSSGNHGTHVAGIASGNGAASGNSQSNYRFVGMAPMADLIVANSIGGGVSTGNAVVDAVNYIKQKAKALGKPAVVNLSLGSYYGARDGTSNYERALSNAASAGFILVGAAGNESTDKIRAFGNITQGETVTVGYRLPHDKAQTVEIWYPGTNQYSIKIVGPQAECASETLDAGGGVVTKETPCGQLVMTSTDINPTNDDRQIRVNFNPGSSPLMPGQWSIQLTAKVAAAGSSFSMVGADDGNNGVFTDHTEAVTHQILTDTASATQVIAVAAYVTKTNWNSLNGPSSNTNHGALGDVAAFSSRGPRRNCSNLGKCPAIMKPEIAAPGAMIMASLAHDAKRDDKTVIEADDQHVAYNGTSMATPHVSGAIALLLQKNPNLTPDEVKRVLFSNVQTNQFTGTLPQYSHGVLMPANPNHAWGYGILDANRAYQAVNSGVTLAKIEGVATGTSDKLSLKAVFTPLSTDVGKPVRLYIAAMLPGGALFVLNNGRWEPFQLPLGVAKTETATERIEFPILSEFDARLLAGISVLAGYGVDDNDMLVNKKYDTIYTFR</sequence>
<evidence type="ECO:0000256" key="2">
    <source>
        <dbReference type="ARBA" id="ARBA00022670"/>
    </source>
</evidence>
<feature type="domain" description="Peptidase S8/S53" evidence="8">
    <location>
        <begin position="455"/>
        <end position="621"/>
    </location>
</feature>
<feature type="active site" description="Charge relay system" evidence="5">
    <location>
        <position position="574"/>
    </location>
</feature>
<keyword evidence="7" id="KW-0732">Signal</keyword>
<dbReference type="PROSITE" id="PS00136">
    <property type="entry name" value="SUBTILASE_ASP"/>
    <property type="match status" value="1"/>
</dbReference>
<evidence type="ECO:0000313" key="10">
    <source>
        <dbReference type="Proteomes" id="UP001595791"/>
    </source>
</evidence>
<comment type="caution">
    <text evidence="9">The sequence shown here is derived from an EMBL/GenBank/DDBJ whole genome shotgun (WGS) entry which is preliminary data.</text>
</comment>
<dbReference type="PRINTS" id="PR00723">
    <property type="entry name" value="SUBTILISIN"/>
</dbReference>
<dbReference type="Gene3D" id="2.60.120.1290">
    <property type="match status" value="1"/>
</dbReference>
<gene>
    <name evidence="9" type="ORF">ACFOW7_13445</name>
</gene>
<protein>
    <submittedName>
        <fullName evidence="9">S8 family serine peptidase</fullName>
    </submittedName>
</protein>
<dbReference type="Gene3D" id="3.40.50.200">
    <property type="entry name" value="Peptidase S8/S53 domain"/>
    <property type="match status" value="1"/>
</dbReference>
<dbReference type="PANTHER" id="PTHR43806:SF65">
    <property type="entry name" value="SERINE PROTEASE APRX"/>
    <property type="match status" value="1"/>
</dbReference>
<dbReference type="InterPro" id="IPR023828">
    <property type="entry name" value="Peptidase_S8_Ser-AS"/>
</dbReference>
<dbReference type="PANTHER" id="PTHR43806">
    <property type="entry name" value="PEPTIDASE S8"/>
    <property type="match status" value="1"/>
</dbReference>
<dbReference type="PROSITE" id="PS00137">
    <property type="entry name" value="SUBTILASE_HIS"/>
    <property type="match status" value="1"/>
</dbReference>
<dbReference type="InterPro" id="IPR036852">
    <property type="entry name" value="Peptidase_S8/S53_dom_sf"/>
</dbReference>
<evidence type="ECO:0000259" key="8">
    <source>
        <dbReference type="Pfam" id="PF00082"/>
    </source>
</evidence>
<comment type="similarity">
    <text evidence="1 5 6">Belongs to the peptidase S8 family.</text>
</comment>
<organism evidence="9 10">
    <name type="scientific">Chitinimonas lacunae</name>
    <dbReference type="NCBI Taxonomy" id="1963018"/>
    <lineage>
        <taxon>Bacteria</taxon>
        <taxon>Pseudomonadati</taxon>
        <taxon>Pseudomonadota</taxon>
        <taxon>Betaproteobacteria</taxon>
        <taxon>Neisseriales</taxon>
        <taxon>Chitinibacteraceae</taxon>
        <taxon>Chitinimonas</taxon>
    </lineage>
</organism>
<evidence type="ECO:0000256" key="5">
    <source>
        <dbReference type="PROSITE-ProRule" id="PRU01240"/>
    </source>
</evidence>
<keyword evidence="4 5" id="KW-0720">Serine protease</keyword>
<accession>A0ABV8MT82</accession>
<evidence type="ECO:0000256" key="7">
    <source>
        <dbReference type="SAM" id="SignalP"/>
    </source>
</evidence>